<keyword evidence="3 5" id="KW-1133">Transmembrane helix</keyword>
<evidence type="ECO:0000256" key="1">
    <source>
        <dbReference type="ARBA" id="ARBA00004141"/>
    </source>
</evidence>
<feature type="domain" description="Yip1" evidence="6">
    <location>
        <begin position="28"/>
        <end position="195"/>
    </location>
</feature>
<comment type="caution">
    <text evidence="7">The sequence shown here is derived from an EMBL/GenBank/DDBJ whole genome shotgun (WGS) entry which is preliminary data.</text>
</comment>
<accession>A0ABU4G9Q7</accession>
<keyword evidence="4 5" id="KW-0472">Membrane</keyword>
<organism evidence="7 8">
    <name type="scientific">Sporosarcina saromensis</name>
    <dbReference type="NCBI Taxonomy" id="359365"/>
    <lineage>
        <taxon>Bacteria</taxon>
        <taxon>Bacillati</taxon>
        <taxon>Bacillota</taxon>
        <taxon>Bacilli</taxon>
        <taxon>Bacillales</taxon>
        <taxon>Caryophanaceae</taxon>
        <taxon>Sporosarcina</taxon>
    </lineage>
</organism>
<dbReference type="Pfam" id="PF04893">
    <property type="entry name" value="Yip1"/>
    <property type="match status" value="1"/>
</dbReference>
<sequence length="208" mass="22237">MSRFDRGSSGHAKRLGWPLHKKQGIFPYGFLIFALYSISAGMVSSAGTGLFSGLPLGIIVLLGIVSTFIGSMIGWLIGAAMYTWVGKWLGGKGTFSDMARLFPAFSLLMIWLAPMHLAMVVMYGPELFDTPTSQFAFTNLPIGVYLLTNVVTLAIGIYGVVITCKGIGLVHGFSAMRGFGVILIIIAIGVLLAIVLAFAFSAMLFSII</sequence>
<feature type="transmembrane region" description="Helical" evidence="5">
    <location>
        <begin position="144"/>
        <end position="167"/>
    </location>
</feature>
<proteinExistence type="predicted"/>
<feature type="transmembrane region" description="Helical" evidence="5">
    <location>
        <begin position="179"/>
        <end position="207"/>
    </location>
</feature>
<comment type="subcellular location">
    <subcellularLocation>
        <location evidence="1">Membrane</location>
        <topology evidence="1">Multi-pass membrane protein</topology>
    </subcellularLocation>
</comment>
<gene>
    <name evidence="7" type="ORF">QT711_10980</name>
</gene>
<reference evidence="7 8" key="1">
    <citation type="submission" date="2023-06" db="EMBL/GenBank/DDBJ databases">
        <title>Sporosarcina sp. nov., isolated from Korean traditional fermented seafood 'Jeotgal'.</title>
        <authorList>
            <person name="Yang A.I."/>
            <person name="Shin N.-R."/>
        </authorList>
    </citation>
    <scope>NUCLEOTIDE SEQUENCE [LARGE SCALE GENOMIC DNA]</scope>
    <source>
        <strain evidence="7 8">KCTC13119</strain>
    </source>
</reference>
<feature type="transmembrane region" description="Helical" evidence="5">
    <location>
        <begin position="25"/>
        <end position="44"/>
    </location>
</feature>
<evidence type="ECO:0000256" key="2">
    <source>
        <dbReference type="ARBA" id="ARBA00022692"/>
    </source>
</evidence>
<evidence type="ECO:0000313" key="7">
    <source>
        <dbReference type="EMBL" id="MDW0113714.1"/>
    </source>
</evidence>
<feature type="transmembrane region" description="Helical" evidence="5">
    <location>
        <begin position="101"/>
        <end position="124"/>
    </location>
</feature>
<keyword evidence="8" id="KW-1185">Reference proteome</keyword>
<evidence type="ECO:0000313" key="8">
    <source>
        <dbReference type="Proteomes" id="UP001282284"/>
    </source>
</evidence>
<feature type="transmembrane region" description="Helical" evidence="5">
    <location>
        <begin position="56"/>
        <end position="80"/>
    </location>
</feature>
<dbReference type="Proteomes" id="UP001282284">
    <property type="component" value="Unassembled WGS sequence"/>
</dbReference>
<name>A0ABU4G9Q7_9BACL</name>
<evidence type="ECO:0000256" key="5">
    <source>
        <dbReference type="SAM" id="Phobius"/>
    </source>
</evidence>
<evidence type="ECO:0000259" key="6">
    <source>
        <dbReference type="Pfam" id="PF04893"/>
    </source>
</evidence>
<keyword evidence="2 5" id="KW-0812">Transmembrane</keyword>
<dbReference type="EMBL" id="JAUBDI010000009">
    <property type="protein sequence ID" value="MDW0113714.1"/>
    <property type="molecule type" value="Genomic_DNA"/>
</dbReference>
<dbReference type="InterPro" id="IPR006977">
    <property type="entry name" value="Yip1_dom"/>
</dbReference>
<evidence type="ECO:0000256" key="3">
    <source>
        <dbReference type="ARBA" id="ARBA00022989"/>
    </source>
</evidence>
<evidence type="ECO:0000256" key="4">
    <source>
        <dbReference type="ARBA" id="ARBA00023136"/>
    </source>
</evidence>
<protein>
    <submittedName>
        <fullName evidence="7">YIP1 family protein</fullName>
    </submittedName>
</protein>